<dbReference type="EMBL" id="JBEHCU010007418">
    <property type="protein sequence ID" value="KAL1394841.1"/>
    <property type="molecule type" value="Genomic_DNA"/>
</dbReference>
<gene>
    <name evidence="3" type="ORF">pipiens_011665</name>
</gene>
<feature type="region of interest" description="Disordered" evidence="1">
    <location>
        <begin position="144"/>
        <end position="165"/>
    </location>
</feature>
<keyword evidence="4" id="KW-1185">Reference proteome</keyword>
<proteinExistence type="predicted"/>
<keyword evidence="2" id="KW-1133">Transmembrane helix</keyword>
<evidence type="ECO:0000256" key="1">
    <source>
        <dbReference type="SAM" id="MobiDB-lite"/>
    </source>
</evidence>
<evidence type="ECO:0000256" key="2">
    <source>
        <dbReference type="SAM" id="Phobius"/>
    </source>
</evidence>
<protein>
    <submittedName>
        <fullName evidence="3">Uncharacterized protein</fullName>
    </submittedName>
</protein>
<keyword evidence="2" id="KW-0812">Transmembrane</keyword>
<reference evidence="3 4" key="1">
    <citation type="submission" date="2024-05" db="EMBL/GenBank/DDBJ databases">
        <title>Culex pipiens pipiens assembly and annotation.</title>
        <authorList>
            <person name="Alout H."/>
            <person name="Durand T."/>
        </authorList>
    </citation>
    <scope>NUCLEOTIDE SEQUENCE [LARGE SCALE GENOMIC DNA]</scope>
    <source>
        <strain evidence="3">HA-2024</strain>
        <tissue evidence="3">Whole body</tissue>
    </source>
</reference>
<evidence type="ECO:0000313" key="3">
    <source>
        <dbReference type="EMBL" id="KAL1394841.1"/>
    </source>
</evidence>
<accession>A0ABD1D5E1</accession>
<keyword evidence="2" id="KW-0472">Membrane</keyword>
<evidence type="ECO:0000313" key="4">
    <source>
        <dbReference type="Proteomes" id="UP001562425"/>
    </source>
</evidence>
<comment type="caution">
    <text evidence="3">The sequence shown here is derived from an EMBL/GenBank/DDBJ whole genome shotgun (WGS) entry which is preliminary data.</text>
</comment>
<feature type="transmembrane region" description="Helical" evidence="2">
    <location>
        <begin position="68"/>
        <end position="92"/>
    </location>
</feature>
<sequence length="273" mass="29816">MFIISDSSSVTILCGNFHDRVLAKIIQQTSWELDCRLWLLFRTVEKHTAASTKWPDSGSPNTTNTSQYPAGIVSAPLIAVFVPLLVVGVLAAPPSGNSTSDFNKIHIVIELRKNPLNTSAPEEVIVYQEVEDSREVTTPMAVTTPAAKPTRPATTTTPSSSTPLSSLLAFDSSEEVGVRRPFPTFSPVQFPRYRPTISVPPKGPKLLLMGNRPTVDFLKRHFPKAQVATPITPSHNVVVRNARRTTNSAMAESAAKRPSFEVVGTYKDGTLHR</sequence>
<dbReference type="Proteomes" id="UP001562425">
    <property type="component" value="Unassembled WGS sequence"/>
</dbReference>
<dbReference type="AlphaFoldDB" id="A0ABD1D5E1"/>
<name>A0ABD1D5E1_CULPP</name>
<organism evidence="3 4">
    <name type="scientific">Culex pipiens pipiens</name>
    <name type="common">Northern house mosquito</name>
    <dbReference type="NCBI Taxonomy" id="38569"/>
    <lineage>
        <taxon>Eukaryota</taxon>
        <taxon>Metazoa</taxon>
        <taxon>Ecdysozoa</taxon>
        <taxon>Arthropoda</taxon>
        <taxon>Hexapoda</taxon>
        <taxon>Insecta</taxon>
        <taxon>Pterygota</taxon>
        <taxon>Neoptera</taxon>
        <taxon>Endopterygota</taxon>
        <taxon>Diptera</taxon>
        <taxon>Nematocera</taxon>
        <taxon>Culicoidea</taxon>
        <taxon>Culicidae</taxon>
        <taxon>Culicinae</taxon>
        <taxon>Culicini</taxon>
        <taxon>Culex</taxon>
        <taxon>Culex</taxon>
    </lineage>
</organism>